<evidence type="ECO:0000259" key="5">
    <source>
        <dbReference type="PROSITE" id="PS50197"/>
    </source>
</evidence>
<evidence type="ECO:0000313" key="7">
    <source>
        <dbReference type="EMBL" id="EFA86358.1"/>
    </source>
</evidence>
<feature type="region of interest" description="Disordered" evidence="4">
    <location>
        <begin position="436"/>
        <end position="455"/>
    </location>
</feature>
<feature type="region of interest" description="Disordered" evidence="4">
    <location>
        <begin position="1057"/>
        <end position="1098"/>
    </location>
</feature>
<dbReference type="Gene3D" id="2.130.10.10">
    <property type="entry name" value="YVTN repeat-like/Quinoprotein amine dehydrogenase"/>
    <property type="match status" value="1"/>
</dbReference>
<feature type="region of interest" description="Disordered" evidence="4">
    <location>
        <begin position="1482"/>
        <end position="1517"/>
    </location>
</feature>
<keyword evidence="2" id="KW-0677">Repeat</keyword>
<feature type="compositionally biased region" description="Low complexity" evidence="4">
    <location>
        <begin position="436"/>
        <end position="445"/>
    </location>
</feature>
<dbReference type="InParanoid" id="D3AVN5"/>
<protein>
    <submittedName>
        <fullName evidence="7">BEACH domain-containing protein</fullName>
    </submittedName>
</protein>
<feature type="compositionally biased region" description="Acidic residues" evidence="4">
    <location>
        <begin position="2184"/>
        <end position="2195"/>
    </location>
</feature>
<dbReference type="InterPro" id="IPR023362">
    <property type="entry name" value="PH-BEACH_dom"/>
</dbReference>
<dbReference type="Pfam" id="PF02138">
    <property type="entry name" value="Beach"/>
    <property type="match status" value="1"/>
</dbReference>
<keyword evidence="1 3" id="KW-0853">WD repeat</keyword>
<dbReference type="GO" id="GO:0016020">
    <property type="term" value="C:membrane"/>
    <property type="evidence" value="ECO:0007669"/>
    <property type="project" value="TreeGrafter"/>
</dbReference>
<dbReference type="EMBL" id="ADBJ01000002">
    <property type="protein sequence ID" value="EFA86358.1"/>
    <property type="molecule type" value="Genomic_DNA"/>
</dbReference>
<dbReference type="SMART" id="SM01026">
    <property type="entry name" value="Beach"/>
    <property type="match status" value="1"/>
</dbReference>
<dbReference type="InterPro" id="IPR050865">
    <property type="entry name" value="BEACH_Domain"/>
</dbReference>
<dbReference type="Pfam" id="PF15787">
    <property type="entry name" value="DUF4704"/>
    <property type="match status" value="1"/>
</dbReference>
<dbReference type="PROSITE" id="PS50082">
    <property type="entry name" value="WD_REPEATS_2"/>
    <property type="match status" value="1"/>
</dbReference>
<dbReference type="SUPFAM" id="SSF50978">
    <property type="entry name" value="WD40 repeat-like"/>
    <property type="match status" value="1"/>
</dbReference>
<dbReference type="GO" id="GO:0019901">
    <property type="term" value="F:protein kinase binding"/>
    <property type="evidence" value="ECO:0007669"/>
    <property type="project" value="TreeGrafter"/>
</dbReference>
<evidence type="ECO:0000256" key="4">
    <source>
        <dbReference type="SAM" id="MobiDB-lite"/>
    </source>
</evidence>
<dbReference type="InterPro" id="IPR046851">
    <property type="entry name" value="NBCH_WD40"/>
</dbReference>
<dbReference type="FunCoup" id="D3AVN5">
    <property type="interactions" value="7"/>
</dbReference>
<feature type="region of interest" description="Disordered" evidence="4">
    <location>
        <begin position="161"/>
        <end position="192"/>
    </location>
</feature>
<dbReference type="SUPFAM" id="SSF50729">
    <property type="entry name" value="PH domain-like"/>
    <property type="match status" value="1"/>
</dbReference>
<feature type="compositionally biased region" description="Low complexity" evidence="4">
    <location>
        <begin position="1152"/>
        <end position="1176"/>
    </location>
</feature>
<dbReference type="SMART" id="SM00320">
    <property type="entry name" value="WD40"/>
    <property type="match status" value="2"/>
</dbReference>
<name>D3AVN5_HETP5</name>
<feature type="region of interest" description="Disordered" evidence="4">
    <location>
        <begin position="867"/>
        <end position="902"/>
    </location>
</feature>
<dbReference type="CDD" id="cd06071">
    <property type="entry name" value="Beach"/>
    <property type="match status" value="1"/>
</dbReference>
<dbReference type="GeneID" id="31355684"/>
<dbReference type="InterPro" id="IPR015943">
    <property type="entry name" value="WD40/YVTN_repeat-like_dom_sf"/>
</dbReference>
<dbReference type="Pfam" id="PF20426">
    <property type="entry name" value="NBCH_WD40"/>
    <property type="match status" value="1"/>
</dbReference>
<dbReference type="RefSeq" id="XP_020438463.1">
    <property type="nucleotide sequence ID" value="XM_020571189.1"/>
</dbReference>
<dbReference type="Proteomes" id="UP000001396">
    <property type="component" value="Unassembled WGS sequence"/>
</dbReference>
<dbReference type="PROSITE" id="PS51783">
    <property type="entry name" value="PH_BEACH"/>
    <property type="match status" value="1"/>
</dbReference>
<feature type="compositionally biased region" description="Low complexity" evidence="4">
    <location>
        <begin position="2170"/>
        <end position="2183"/>
    </location>
</feature>
<dbReference type="InterPro" id="IPR000409">
    <property type="entry name" value="BEACH_dom"/>
</dbReference>
<evidence type="ECO:0000256" key="1">
    <source>
        <dbReference type="ARBA" id="ARBA00022574"/>
    </source>
</evidence>
<proteinExistence type="predicted"/>
<evidence type="ECO:0000256" key="2">
    <source>
        <dbReference type="ARBA" id="ARBA00022737"/>
    </source>
</evidence>
<keyword evidence="8" id="KW-1185">Reference proteome</keyword>
<accession>D3AVN5</accession>
<dbReference type="InterPro" id="IPR036372">
    <property type="entry name" value="BEACH_dom_sf"/>
</dbReference>
<feature type="domain" description="BEACH-type PH" evidence="6">
    <location>
        <begin position="1622"/>
        <end position="1725"/>
    </location>
</feature>
<dbReference type="Gene3D" id="1.10.1540.10">
    <property type="entry name" value="BEACH domain"/>
    <property type="match status" value="1"/>
</dbReference>
<evidence type="ECO:0000256" key="3">
    <source>
        <dbReference type="PROSITE-ProRule" id="PRU00221"/>
    </source>
</evidence>
<feature type="domain" description="BEACH" evidence="5">
    <location>
        <begin position="1747"/>
        <end position="2040"/>
    </location>
</feature>
<dbReference type="PANTHER" id="PTHR13743:SF112">
    <property type="entry name" value="BEACH DOMAIN-CONTAINING PROTEIN"/>
    <property type="match status" value="1"/>
</dbReference>
<feature type="compositionally biased region" description="Low complexity" evidence="4">
    <location>
        <begin position="1495"/>
        <end position="1515"/>
    </location>
</feature>
<dbReference type="PROSITE" id="PS50197">
    <property type="entry name" value="BEACH"/>
    <property type="match status" value="1"/>
</dbReference>
<dbReference type="InterPro" id="IPR011993">
    <property type="entry name" value="PH-like_dom_sf"/>
</dbReference>
<evidence type="ECO:0000313" key="8">
    <source>
        <dbReference type="Proteomes" id="UP000001396"/>
    </source>
</evidence>
<feature type="repeat" description="WD" evidence="3">
    <location>
        <begin position="2105"/>
        <end position="2146"/>
    </location>
</feature>
<feature type="region of interest" description="Disordered" evidence="4">
    <location>
        <begin position="1151"/>
        <end position="1179"/>
    </location>
</feature>
<dbReference type="SUPFAM" id="SSF81837">
    <property type="entry name" value="BEACH domain"/>
    <property type="match status" value="1"/>
</dbReference>
<dbReference type="InterPro" id="IPR001680">
    <property type="entry name" value="WD40_rpt"/>
</dbReference>
<dbReference type="PANTHER" id="PTHR13743">
    <property type="entry name" value="BEIGE/BEACH-RELATED"/>
    <property type="match status" value="1"/>
</dbReference>
<reference evidence="7 8" key="1">
    <citation type="journal article" date="2011" name="Genome Res.">
        <title>Phylogeny-wide analysis of social amoeba genomes highlights ancient origins for complex intercellular communication.</title>
        <authorList>
            <person name="Heidel A.J."/>
            <person name="Lawal H.M."/>
            <person name="Felder M."/>
            <person name="Schilde C."/>
            <person name="Helps N.R."/>
            <person name="Tunggal B."/>
            <person name="Rivero F."/>
            <person name="John U."/>
            <person name="Schleicher M."/>
            <person name="Eichinger L."/>
            <person name="Platzer M."/>
            <person name="Noegel A.A."/>
            <person name="Schaap P."/>
            <person name="Gloeckner G."/>
        </authorList>
    </citation>
    <scope>NUCLEOTIDE SEQUENCE [LARGE SCALE GENOMIC DNA]</scope>
    <source>
        <strain evidence="8">ATCC 26659 / Pp 5 / PN500</strain>
    </source>
</reference>
<feature type="compositionally biased region" description="Low complexity" evidence="4">
    <location>
        <begin position="161"/>
        <end position="184"/>
    </location>
</feature>
<sequence length="2296" mass="256346">MVLNNPDCISTCLAQKDRKQRKEKMSNNNNINNSNRVKSIDVLQFDHLEFSDSIAEKLERETDLVISLFVQLVGQLPSTCTHNNGNVLLIRDIDIIAELIEMLSNDGTSSSTRLKILDELIKLFTLAPQNCTLLFINSSTNNQLNSSNNYNIISNIGSNKNSNSNSKSTAITTTTRSSSSSSSNSGGGSGLKKSTTLCINRNIVLLDEIIALLPKLNNERILSCALSLIEVLACHHISVYQLKQLLSYFDISNSNSLKSFGLAQLLKTLDSMTMRKAPTSVFNFDGMNSGLLLDPIGKLSNVGYAISIWINMDSCIRCQMGPICFIAGILPVKKIEKLYRMGSNMVLSPQQKGNMALSEQFPKIIFSFSPKSYHGGICHDVGHQKESDSVLNAHSTGSLKILSTFSIKDSLYCLGGPQILFPLISQLFEVNSKQQQQQQTLSQSSPTPPPSSSQQQQQSIILTSLNYPTIDSIITFIAHILTNDHIHQEEMIKTNGFQILGLLLEKFMKSNLVTQSFELNNLVIIAINELLQSCSKNALDKTINYTNYIRKYITVRSLLDSVKFYYAQNDRNIERLSKTTPSSTSPKSSSGKLYQFESKSNAYKLTSTEAKEIISYIFTLIEMVITSNSNDKEEIPEVEDLIEFVQDSTCDNIVIIETLSIFLKLLHYGAKGFLTSFEAAGDIKPLYGLLKRDNEHIQVLIIKIIGKYQSKLAKQSKSKVLCEDTVGLIVESLKEYPLTDLLYRALAEIVVDKISPTLADTPNSPLLDLVGDHERTSDFVNVHALQAICILGSRASASLQQQILNEISLCIKHIPTVRITIMECSNWQTWLLAMWPSPPSTPSSPPWSSPSLSPTININNNNIPTSILLNSNSNNNNSNNNNNSQTTTFTTTNSSSQQLQQQQQQQLQISSSSYSNRAFYSGIKEIITGILKLLLNECTAKKDGWKAIEETEAWISTLLPSGLPLERRIFYECLVKMEQDIRSPSNQSVVLKNYVNLISIIEDFVYSHTINILAHRNIQSQWEDFGLVAKLLDIFDFTQSIQTQKIPTSVVGNSVSSSNSTIGNSNSSNSNVGVGVGSNNNSVTPSSTPSSGTTPSASPYIVTLNNNIDLPTIDISSGSSKAKSSINTILRFIMCIFQEAETCFYGERGFEQQQQQQQQSSNNNNSGNNNNNKNNNGVNELLSSEEDERSFIIRVWGLPTISEEMDQIISKNSIRIQTILASERDQREQVKHVMWVISILINIIRRYRDHHNDPILKKTQSIMVSLLKSLLKTYGDLIDNFISPTTTVMSLADSIGKTIGYDMEGSKSTNTSNIFAVHSIASLNEAGDQHSEFLRYFKEKLLFKIPLLDKLHEIKDSHENANHSSTYTLTRKSKVVEQIKSGYQKEQETINYKLQKLWNKSFLVSQKMEINELQRRNQYELYLESQRLWKEKQSKHSAKRITRERTPWGAAESSSNRRHYWKIHNHENAYRQFRVQKRNFNGSDHQGAALRPSNPQTSAVTSPTASSSQKQQQQQEEVDLLRKVVRRANDNMVSSIENEGLVGFEMDDEQDGNIVLDEAHENGEWCMVADGFTDNIGGGGVSSASVVAGGGLGSTMSIPNNNMMTTSTSTSTSILPVIQSSPAQDKQIYSTVGEIISPMLNVRVQLILFQSKQMLLSASSTVQEDPVPQSELKDRAYDCRKLIGVQHRRYLLLPTAIELFFSDRQSIFINFPSAQVVALLFKHFASICDPNVCFKSSQSLFDYGRTSPQQTVLKFLNPTQRWKRREISNFEYLMTLNTIAGRSYNDLNQYPVFPWIISDYSSEQLDLNNPASYRDLSKPIGALNPTRLELFMERYQQCPKEIPAFMYGTHYSSSGSVMFFLMRAEPFTSHFIKLQSGHFDHADRMFDSIVDCWRNCLNSSSDVKELTPEFFYMPELLINSNSIHFGVKQNGKSLGDVVLPPWAKTPFHFTMLNRMALESDSQSIGGSGIGGIGFGQVHANVGGYASKEQGDRVLIVGANNDIQYLKISYDNSVVNTSNVPILFASGKYEYTLYAIYNDSKLIVGSLCHKAPITCIVYNEVDRGDRCGVGGVSLPQRYVVTGSDDTTAIIWMFNEDDYSLKPQHVLRGHDYGITSIALDIDNDICVTGSKDGTIIVHSIKKGQYIRTIKHPHKLPINNLLLTEDGSILFHSNSSSSGNGSGNVEEGNDDDDDDQQDGESSGSSSSNEKHTIYRYSINGYPIQSISSDIQPVITKIVEIRALSNGSVGYLLTAGGYQIVVRDLLNLDIVHIFDVRNLSEFINSNVIVDFCVWMIHGES</sequence>
<feature type="compositionally biased region" description="Low complexity" evidence="4">
    <location>
        <begin position="1057"/>
        <end position="1096"/>
    </location>
</feature>
<dbReference type="Pfam" id="PF14844">
    <property type="entry name" value="PH_BEACH"/>
    <property type="match status" value="1"/>
</dbReference>
<dbReference type="GO" id="GO:0008104">
    <property type="term" value="P:intracellular protein localization"/>
    <property type="evidence" value="ECO:0007669"/>
    <property type="project" value="TreeGrafter"/>
</dbReference>
<organism evidence="7 8">
    <name type="scientific">Heterostelium pallidum (strain ATCC 26659 / Pp 5 / PN500)</name>
    <name type="common">Cellular slime mold</name>
    <name type="synonym">Polysphondylium pallidum</name>
    <dbReference type="NCBI Taxonomy" id="670386"/>
    <lineage>
        <taxon>Eukaryota</taxon>
        <taxon>Amoebozoa</taxon>
        <taxon>Evosea</taxon>
        <taxon>Eumycetozoa</taxon>
        <taxon>Dictyostelia</taxon>
        <taxon>Acytosteliales</taxon>
        <taxon>Acytosteliaceae</taxon>
        <taxon>Heterostelium</taxon>
    </lineage>
</organism>
<gene>
    <name evidence="7" type="primary">lvsD</name>
    <name evidence="7" type="ORF">PPL_00150</name>
</gene>
<dbReference type="InterPro" id="IPR036322">
    <property type="entry name" value="WD40_repeat_dom_sf"/>
</dbReference>
<dbReference type="GO" id="GO:0005829">
    <property type="term" value="C:cytosol"/>
    <property type="evidence" value="ECO:0007669"/>
    <property type="project" value="TreeGrafter"/>
</dbReference>
<dbReference type="STRING" id="670386.D3AVN5"/>
<feature type="region of interest" description="Disordered" evidence="4">
    <location>
        <begin position="1433"/>
        <end position="1456"/>
    </location>
</feature>
<feature type="region of interest" description="Disordered" evidence="4">
    <location>
        <begin position="2170"/>
        <end position="2205"/>
    </location>
</feature>
<comment type="caution">
    <text evidence="7">The sequence shown here is derived from an EMBL/GenBank/DDBJ whole genome shotgun (WGS) entry which is preliminary data.</text>
</comment>
<dbReference type="Gene3D" id="2.30.29.30">
    <property type="entry name" value="Pleckstrin-homology domain (PH domain)/Phosphotyrosine-binding domain (PTB)"/>
    <property type="match status" value="1"/>
</dbReference>
<dbReference type="InterPro" id="IPR031570">
    <property type="entry name" value="NBEA/BDCP_DUF4704"/>
</dbReference>
<evidence type="ECO:0000259" key="6">
    <source>
        <dbReference type="PROSITE" id="PS51783"/>
    </source>
</evidence>
<dbReference type="OMA" id="ERRIFYE"/>